<evidence type="ECO:0000256" key="1">
    <source>
        <dbReference type="ARBA" id="ARBA00008764"/>
    </source>
</evidence>
<dbReference type="InterPro" id="IPR008256">
    <property type="entry name" value="Peptidase_S1B"/>
</dbReference>
<keyword evidence="3" id="KW-0732">Signal</keyword>
<feature type="compositionally biased region" description="Polar residues" evidence="7">
    <location>
        <begin position="13"/>
        <end position="32"/>
    </location>
</feature>
<dbReference type="PANTHER" id="PTHR15462:SF8">
    <property type="entry name" value="SERINE PROTEASE"/>
    <property type="match status" value="1"/>
</dbReference>
<proteinExistence type="inferred from homology"/>
<dbReference type="RefSeq" id="WP_164510670.1">
    <property type="nucleotide sequence ID" value="NZ_JBHTMO010000040.1"/>
</dbReference>
<evidence type="ECO:0000313" key="8">
    <source>
        <dbReference type="EMBL" id="MFD1394120.1"/>
    </source>
</evidence>
<accession>A0ABW4BCW1</accession>
<keyword evidence="2 6" id="KW-0645">Protease</keyword>
<dbReference type="SUPFAM" id="SSF50494">
    <property type="entry name" value="Trypsin-like serine proteases"/>
    <property type="match status" value="1"/>
</dbReference>
<evidence type="ECO:0000256" key="7">
    <source>
        <dbReference type="SAM" id="MobiDB-lite"/>
    </source>
</evidence>
<evidence type="ECO:0000256" key="5">
    <source>
        <dbReference type="ARBA" id="ARBA00022825"/>
    </source>
</evidence>
<sequence>MASPVGIPVQAVNAPTDNTAESQSVTSSTLSPIPSPDDQAIIGTDNRIHIAGTTAWPYRAIVYIRAYFPKLAAGFYVQGTGTLIAADTVLTAGHVLYEAQYGGYADRVTVTPAYSQGTAPYGTATGVRLYTAPGYTAAPASGSDFGVIKLNSPLGTKTGWMGLGVGVTVGEWLTLSGYSGDLNGTLDTMAGPVSAIDGTLGLYAMDSAPGASGSPVYDAAAKVHIVHAFGSPTANGGIIITPERSSLILGCRNAWTPLQTMSRLVYVVANNSLRYSNTVFTASGKNTINAVYQVRRTYLGWNGQTYYTVYNAKGQYLGYSNVGNFRAVTASNVKRSMTVRSRTALRYSSLYLTATKGTTAAYYGRQVYVTTKNVNGVNGRAYYSIYTKKGGTWLGYVSASALR</sequence>
<evidence type="ECO:0000256" key="3">
    <source>
        <dbReference type="ARBA" id="ARBA00022729"/>
    </source>
</evidence>
<comment type="caution">
    <text evidence="8">The sequence shown here is derived from an EMBL/GenBank/DDBJ whole genome shotgun (WGS) entry which is preliminary data.</text>
</comment>
<dbReference type="InterPro" id="IPR043504">
    <property type="entry name" value="Peptidase_S1_PA_chymotrypsin"/>
</dbReference>
<dbReference type="InterPro" id="IPR009003">
    <property type="entry name" value="Peptidase_S1_PA"/>
</dbReference>
<protein>
    <recommendedName>
        <fullName evidence="6">Serine protease</fullName>
        <ecNumber evidence="6">3.4.21.-</ecNumber>
    </recommendedName>
</protein>
<dbReference type="EC" id="3.4.21.-" evidence="6"/>
<name>A0ABW4BCW1_9LACO</name>
<dbReference type="Gene3D" id="2.30.30.170">
    <property type="match status" value="1"/>
</dbReference>
<evidence type="ECO:0000313" key="9">
    <source>
        <dbReference type="Proteomes" id="UP001597249"/>
    </source>
</evidence>
<dbReference type="Pfam" id="PF13365">
    <property type="entry name" value="Trypsin_2"/>
    <property type="match status" value="1"/>
</dbReference>
<evidence type="ECO:0000256" key="6">
    <source>
        <dbReference type="RuleBase" id="RU004296"/>
    </source>
</evidence>
<dbReference type="InterPro" id="IPR050966">
    <property type="entry name" value="Glutamyl_endopeptidase"/>
</dbReference>
<dbReference type="Gene3D" id="2.40.10.10">
    <property type="entry name" value="Trypsin-like serine proteases"/>
    <property type="match status" value="2"/>
</dbReference>
<feature type="region of interest" description="Disordered" evidence="7">
    <location>
        <begin position="12"/>
        <end position="37"/>
    </location>
</feature>
<dbReference type="EMBL" id="JBHTMO010000040">
    <property type="protein sequence ID" value="MFD1394120.1"/>
    <property type="molecule type" value="Genomic_DNA"/>
</dbReference>
<keyword evidence="5 6" id="KW-0720">Serine protease</keyword>
<keyword evidence="4 6" id="KW-0378">Hydrolase</keyword>
<keyword evidence="9" id="KW-1185">Reference proteome</keyword>
<reference evidence="9" key="1">
    <citation type="journal article" date="2019" name="Int. J. Syst. Evol. Microbiol.">
        <title>The Global Catalogue of Microorganisms (GCM) 10K type strain sequencing project: providing services to taxonomists for standard genome sequencing and annotation.</title>
        <authorList>
            <consortium name="The Broad Institute Genomics Platform"/>
            <consortium name="The Broad Institute Genome Sequencing Center for Infectious Disease"/>
            <person name="Wu L."/>
            <person name="Ma J."/>
        </authorList>
    </citation>
    <scope>NUCLEOTIDE SEQUENCE [LARGE SCALE GENOMIC DNA]</scope>
    <source>
        <strain evidence="9">CCM 8911</strain>
    </source>
</reference>
<gene>
    <name evidence="8" type="ORF">ACFQ3L_11130</name>
</gene>
<evidence type="ECO:0000256" key="4">
    <source>
        <dbReference type="ARBA" id="ARBA00022801"/>
    </source>
</evidence>
<dbReference type="GO" id="GO:0016787">
    <property type="term" value="F:hydrolase activity"/>
    <property type="evidence" value="ECO:0007669"/>
    <property type="project" value="UniProtKB-KW"/>
</dbReference>
<organism evidence="8 9">
    <name type="scientific">Lacticaseibacillus jixianensis</name>
    <dbReference type="NCBI Taxonomy" id="2486012"/>
    <lineage>
        <taxon>Bacteria</taxon>
        <taxon>Bacillati</taxon>
        <taxon>Bacillota</taxon>
        <taxon>Bacilli</taxon>
        <taxon>Lactobacillales</taxon>
        <taxon>Lactobacillaceae</taxon>
        <taxon>Lacticaseibacillus</taxon>
    </lineage>
</organism>
<dbReference type="InterPro" id="IPR038200">
    <property type="entry name" value="GW_dom_sf"/>
</dbReference>
<dbReference type="Proteomes" id="UP001597249">
    <property type="component" value="Unassembled WGS sequence"/>
</dbReference>
<dbReference type="PANTHER" id="PTHR15462">
    <property type="entry name" value="SERINE PROTEASE"/>
    <property type="match status" value="1"/>
</dbReference>
<evidence type="ECO:0000256" key="2">
    <source>
        <dbReference type="ARBA" id="ARBA00022670"/>
    </source>
</evidence>
<comment type="similarity">
    <text evidence="1 6">Belongs to the peptidase S1B family.</text>
</comment>
<dbReference type="PRINTS" id="PR00839">
    <property type="entry name" value="V8PROTEASE"/>
</dbReference>